<evidence type="ECO:0000313" key="3">
    <source>
        <dbReference type="Proteomes" id="UP000324022"/>
    </source>
</evidence>
<proteinExistence type="predicted"/>
<name>A0A5C3ERQ2_9BASI</name>
<gene>
    <name evidence="2" type="ORF">UTRI_05805_B</name>
</gene>
<feature type="compositionally biased region" description="Low complexity" evidence="1">
    <location>
        <begin position="83"/>
        <end position="97"/>
    </location>
</feature>
<feature type="compositionally biased region" description="Polar residues" evidence="1">
    <location>
        <begin position="498"/>
        <end position="523"/>
    </location>
</feature>
<accession>A0A5C3ERQ2</accession>
<feature type="compositionally biased region" description="Polar residues" evidence="1">
    <location>
        <begin position="542"/>
        <end position="552"/>
    </location>
</feature>
<keyword evidence="3" id="KW-1185">Reference proteome</keyword>
<dbReference type="AlphaFoldDB" id="A0A5C3ERQ2"/>
<feature type="compositionally biased region" description="Acidic residues" evidence="1">
    <location>
        <begin position="528"/>
        <end position="538"/>
    </location>
</feature>
<evidence type="ECO:0000313" key="2">
    <source>
        <dbReference type="EMBL" id="SPO32695.1"/>
    </source>
</evidence>
<feature type="compositionally biased region" description="Low complexity" evidence="1">
    <location>
        <begin position="48"/>
        <end position="66"/>
    </location>
</feature>
<feature type="region of interest" description="Disordered" evidence="1">
    <location>
        <begin position="1"/>
        <end position="108"/>
    </location>
</feature>
<feature type="compositionally biased region" description="Polar residues" evidence="1">
    <location>
        <begin position="183"/>
        <end position="193"/>
    </location>
</feature>
<dbReference type="EMBL" id="OOIN01000048">
    <property type="protein sequence ID" value="SPO32695.1"/>
    <property type="molecule type" value="Genomic_DNA"/>
</dbReference>
<feature type="region of interest" description="Disordered" evidence="1">
    <location>
        <begin position="178"/>
        <end position="236"/>
    </location>
</feature>
<feature type="compositionally biased region" description="Polar residues" evidence="1">
    <location>
        <begin position="206"/>
        <end position="221"/>
    </location>
</feature>
<feature type="compositionally biased region" description="Basic and acidic residues" evidence="1">
    <location>
        <begin position="557"/>
        <end position="566"/>
    </location>
</feature>
<sequence length="593" mass="63740">MTNPGSYERHPHHAYTWPSDVPFQLDGIDLSSWHTDAMGPESTDPSHSQSGNTSGSQGQDTSQSDTEGGERDQTHVSELPPTSGEAASSPAHEPSSSTPNARASRLFRERRKERERILRETIAELAERNAALEALLLRHGIVPPPVATLRHDLSLHRSQRLGGPPIHIPGVTVMRPSMIPSLSEPSNLRSQPASCGPQPFGDPSFAPSQPSSTLLGAGRSSSLEEQHGIGRLGMPPTVLDNLPAVRNLAQSSREAMPTGSINPSYPIASQLPHQSEPIAMANRTTSHLATAPLPAQQDLYGSSKPGPSDAVFTHTRAPSDSALLAKLPALTPAEHRIIAARGGHLPDHVLPMAMLPEGVPTGSNTYQQQSQRLQEQHGAPQTWIPHPSADPDHRDMRLFAPNAAMSGVPTIEAASPSRGQTAASERPRHLGSVASDFVRRTTAGRGGPYPLLPPTISATDWPHPAAQSEPQWASPTTRTFPHPDRSQMPPAFPYASTLAAQSRSSVSSQNQTQSDDPTRTFTVNCVLEEGEGEAEGKDDEQTQASETENPSSPLLYESDHLTEEGKAATQSLERSRRTTTKPRRPELPKPSSF</sequence>
<reference evidence="2 3" key="1">
    <citation type="submission" date="2018-03" db="EMBL/GenBank/DDBJ databases">
        <authorList>
            <person name="Guldener U."/>
        </authorList>
    </citation>
    <scope>NUCLEOTIDE SEQUENCE [LARGE SCALE GENOMIC DNA]</scope>
    <source>
        <strain evidence="2 3">NBRC100155</strain>
    </source>
</reference>
<dbReference type="Proteomes" id="UP000324022">
    <property type="component" value="Unassembled WGS sequence"/>
</dbReference>
<dbReference type="OrthoDB" id="10261257at2759"/>
<feature type="region of interest" description="Disordered" evidence="1">
    <location>
        <begin position="412"/>
        <end position="593"/>
    </location>
</feature>
<evidence type="ECO:0000256" key="1">
    <source>
        <dbReference type="SAM" id="MobiDB-lite"/>
    </source>
</evidence>
<evidence type="ECO:0008006" key="4">
    <source>
        <dbReference type="Google" id="ProtNLM"/>
    </source>
</evidence>
<organism evidence="2 3">
    <name type="scientific">Ustilago trichophora</name>
    <dbReference type="NCBI Taxonomy" id="86804"/>
    <lineage>
        <taxon>Eukaryota</taxon>
        <taxon>Fungi</taxon>
        <taxon>Dikarya</taxon>
        <taxon>Basidiomycota</taxon>
        <taxon>Ustilaginomycotina</taxon>
        <taxon>Ustilaginomycetes</taxon>
        <taxon>Ustilaginales</taxon>
        <taxon>Ustilaginaceae</taxon>
        <taxon>Ustilago</taxon>
    </lineage>
</organism>
<protein>
    <recommendedName>
        <fullName evidence="4">BZIP domain-containing protein</fullName>
    </recommendedName>
</protein>
<feature type="compositionally biased region" description="Polar residues" evidence="1">
    <location>
        <begin position="468"/>
        <end position="479"/>
    </location>
</feature>